<feature type="binding site" evidence="7">
    <location>
        <position position="197"/>
    </location>
    <ligand>
        <name>substrate</name>
    </ligand>
</feature>
<dbReference type="EMBL" id="MBQD01000025">
    <property type="protein sequence ID" value="OCL31715.1"/>
    <property type="molecule type" value="Genomic_DNA"/>
</dbReference>
<protein>
    <recommendedName>
        <fullName evidence="2">aminomethyltransferase</fullName>
        <ecNumber evidence="2">2.1.2.10</ecNumber>
    </recommendedName>
    <alternativeName>
        <fullName evidence="5">Glycine cleavage system T protein</fullName>
    </alternativeName>
</protein>
<dbReference type="InterPro" id="IPR006223">
    <property type="entry name" value="GcvT"/>
</dbReference>
<dbReference type="GO" id="GO:0005960">
    <property type="term" value="C:glycine cleavage complex"/>
    <property type="evidence" value="ECO:0007669"/>
    <property type="project" value="InterPro"/>
</dbReference>
<dbReference type="Proteomes" id="UP000093501">
    <property type="component" value="Unassembled WGS sequence"/>
</dbReference>
<dbReference type="AlphaFoldDB" id="A0A1C0AI26"/>
<dbReference type="SUPFAM" id="SSF103025">
    <property type="entry name" value="Folate-binding domain"/>
    <property type="match status" value="1"/>
</dbReference>
<keyword evidence="4" id="KW-0808">Transferase</keyword>
<keyword evidence="3" id="KW-0032">Aminotransferase</keyword>
<evidence type="ECO:0000313" key="10">
    <source>
        <dbReference type="EMBL" id="OCL31715.1"/>
    </source>
</evidence>
<evidence type="ECO:0000259" key="8">
    <source>
        <dbReference type="Pfam" id="PF01571"/>
    </source>
</evidence>
<proteinExistence type="inferred from homology"/>
<dbReference type="InterPro" id="IPR028896">
    <property type="entry name" value="GcvT/YgfZ/DmdA"/>
</dbReference>
<evidence type="ECO:0000256" key="1">
    <source>
        <dbReference type="ARBA" id="ARBA00008609"/>
    </source>
</evidence>
<feature type="domain" description="GCVT N-terminal" evidence="8">
    <location>
        <begin position="9"/>
        <end position="258"/>
    </location>
</feature>
<feature type="domain" description="Aminomethyltransferase C-terminal" evidence="9">
    <location>
        <begin position="287"/>
        <end position="363"/>
    </location>
</feature>
<dbReference type="Pfam" id="PF08669">
    <property type="entry name" value="GCV_T_C"/>
    <property type="match status" value="1"/>
</dbReference>
<keyword evidence="11" id="KW-1185">Reference proteome</keyword>
<dbReference type="EC" id="2.1.2.10" evidence="2"/>
<name>A0A1C0AI26_9ACTN</name>
<dbReference type="GO" id="GO:0004047">
    <property type="term" value="F:aminomethyltransferase activity"/>
    <property type="evidence" value="ECO:0007669"/>
    <property type="project" value="UniProtKB-EC"/>
</dbReference>
<dbReference type="InterPro" id="IPR006222">
    <property type="entry name" value="GCVT_N"/>
</dbReference>
<evidence type="ECO:0000256" key="4">
    <source>
        <dbReference type="ARBA" id="ARBA00022679"/>
    </source>
</evidence>
<dbReference type="Gene3D" id="4.10.1250.10">
    <property type="entry name" value="Aminomethyltransferase fragment"/>
    <property type="match status" value="1"/>
</dbReference>
<comment type="caution">
    <text evidence="10">The sequence shown here is derived from an EMBL/GenBank/DDBJ whole genome shotgun (WGS) entry which is preliminary data.</text>
</comment>
<dbReference type="InterPro" id="IPR027266">
    <property type="entry name" value="TrmE/GcvT-like"/>
</dbReference>
<dbReference type="NCBIfam" id="NF001567">
    <property type="entry name" value="PRK00389.1"/>
    <property type="match status" value="1"/>
</dbReference>
<dbReference type="Gene3D" id="3.30.70.1400">
    <property type="entry name" value="Aminomethyltransferase beta-barrel domains"/>
    <property type="match status" value="1"/>
</dbReference>
<dbReference type="PIRSF" id="PIRSF006487">
    <property type="entry name" value="GcvT"/>
    <property type="match status" value="1"/>
</dbReference>
<organism evidence="10 11">
    <name type="scientific">Tessaracoccus lapidicaptus</name>
    <dbReference type="NCBI Taxonomy" id="1427523"/>
    <lineage>
        <taxon>Bacteria</taxon>
        <taxon>Bacillati</taxon>
        <taxon>Actinomycetota</taxon>
        <taxon>Actinomycetes</taxon>
        <taxon>Propionibacteriales</taxon>
        <taxon>Propionibacteriaceae</taxon>
        <taxon>Tessaracoccus</taxon>
    </lineage>
</organism>
<evidence type="ECO:0000256" key="5">
    <source>
        <dbReference type="ARBA" id="ARBA00031395"/>
    </source>
</evidence>
<dbReference type="GO" id="GO:0008483">
    <property type="term" value="F:transaminase activity"/>
    <property type="evidence" value="ECO:0007669"/>
    <property type="project" value="UniProtKB-KW"/>
</dbReference>
<evidence type="ECO:0000256" key="6">
    <source>
        <dbReference type="ARBA" id="ARBA00047665"/>
    </source>
</evidence>
<dbReference type="PANTHER" id="PTHR43757:SF2">
    <property type="entry name" value="AMINOMETHYLTRANSFERASE, MITOCHONDRIAL"/>
    <property type="match status" value="1"/>
</dbReference>
<evidence type="ECO:0000259" key="9">
    <source>
        <dbReference type="Pfam" id="PF08669"/>
    </source>
</evidence>
<dbReference type="InterPro" id="IPR029043">
    <property type="entry name" value="GcvT/YgfZ_C"/>
</dbReference>
<dbReference type="NCBIfam" id="NF010093">
    <property type="entry name" value="PRK13579.1"/>
    <property type="match status" value="1"/>
</dbReference>
<comment type="catalytic activity">
    <reaction evidence="6">
        <text>N(6)-[(R)-S(8)-aminomethyldihydrolipoyl]-L-lysyl-[protein] + (6S)-5,6,7,8-tetrahydrofolate = N(6)-[(R)-dihydrolipoyl]-L-lysyl-[protein] + (6R)-5,10-methylene-5,6,7,8-tetrahydrofolate + NH4(+)</text>
        <dbReference type="Rhea" id="RHEA:16945"/>
        <dbReference type="Rhea" id="RHEA-COMP:10475"/>
        <dbReference type="Rhea" id="RHEA-COMP:10492"/>
        <dbReference type="ChEBI" id="CHEBI:15636"/>
        <dbReference type="ChEBI" id="CHEBI:28938"/>
        <dbReference type="ChEBI" id="CHEBI:57453"/>
        <dbReference type="ChEBI" id="CHEBI:83100"/>
        <dbReference type="ChEBI" id="CHEBI:83143"/>
        <dbReference type="EC" id="2.1.2.10"/>
    </reaction>
</comment>
<evidence type="ECO:0000256" key="7">
    <source>
        <dbReference type="PIRSR" id="PIRSR006487-1"/>
    </source>
</evidence>
<dbReference type="SUPFAM" id="SSF101790">
    <property type="entry name" value="Aminomethyltransferase beta-barrel domain"/>
    <property type="match status" value="1"/>
</dbReference>
<dbReference type="RefSeq" id="WP_068752492.1">
    <property type="nucleotide sequence ID" value="NZ_MBQD01000025.1"/>
</dbReference>
<comment type="similarity">
    <text evidence="1">Belongs to the GcvT family.</text>
</comment>
<evidence type="ECO:0000256" key="2">
    <source>
        <dbReference type="ARBA" id="ARBA00012616"/>
    </source>
</evidence>
<dbReference type="Gene3D" id="3.30.1360.120">
    <property type="entry name" value="Probable tRNA modification gtpase trme, domain 1"/>
    <property type="match status" value="1"/>
</dbReference>
<evidence type="ECO:0000313" key="11">
    <source>
        <dbReference type="Proteomes" id="UP000093501"/>
    </source>
</evidence>
<evidence type="ECO:0000256" key="3">
    <source>
        <dbReference type="ARBA" id="ARBA00022576"/>
    </source>
</evidence>
<dbReference type="Pfam" id="PF01571">
    <property type="entry name" value="GCV_T"/>
    <property type="match status" value="1"/>
</dbReference>
<accession>A0A1C0AI26</accession>
<dbReference type="NCBIfam" id="TIGR00528">
    <property type="entry name" value="gcvT"/>
    <property type="match status" value="1"/>
</dbReference>
<gene>
    <name evidence="10" type="primary">gcvT</name>
    <name evidence="10" type="ORF">BCR15_08795</name>
</gene>
<dbReference type="PANTHER" id="PTHR43757">
    <property type="entry name" value="AMINOMETHYLTRANSFERASE"/>
    <property type="match status" value="1"/>
</dbReference>
<dbReference type="GO" id="GO:0006546">
    <property type="term" value="P:glycine catabolic process"/>
    <property type="evidence" value="ECO:0007669"/>
    <property type="project" value="InterPro"/>
</dbReference>
<sequence>MSSPKTTSLHGLHAETGAKFVEFAGWELPVQFAGVMPEHLHTRAHASLFDVSHMGQVLVTADSGDPSDAAAALETLIPADLIGLADGRQRYGLFTDERGGILDDLMVSRHGDRYLLVVNAARTEHDLGWLRQLRGVAVDHRTDRALLALQGPEAERALATLIPEAAQMRFMDSRPLEWAGHEVWVSRSGYTGEDGFEISVPNDAAEQFARALLAVDGVLPAGLGARDSLRLEAGMPLYGHDLSTDVTPAQGGLGWAVPKVRRLDGAREGGFPGADVVLAELRDGPARVRRGLRPEGRAPIREGVALYADDAATEPIGTVTSGSFGPSVGHPIAMGMLPAEIGGTVHAELRGRRVPVAVVDLPFITPSYKR</sequence>
<dbReference type="Gene3D" id="2.40.30.110">
    <property type="entry name" value="Aminomethyltransferase beta-barrel domains"/>
    <property type="match status" value="1"/>
</dbReference>
<reference evidence="11" key="1">
    <citation type="submission" date="2016-07" db="EMBL/GenBank/DDBJ databases">
        <authorList>
            <person name="Florea S."/>
            <person name="Webb J.S."/>
            <person name="Jaromczyk J."/>
            <person name="Schardl C.L."/>
        </authorList>
    </citation>
    <scope>NUCLEOTIDE SEQUENCE [LARGE SCALE GENOMIC DNA]</scope>
    <source>
        <strain evidence="11">IPBSL-7</strain>
    </source>
</reference>
<dbReference type="InterPro" id="IPR013977">
    <property type="entry name" value="GcvT_C"/>
</dbReference>